<sequence>MKKLFLIILAEYITLRISLYIIIWIFISNRNVFEYIFYSNHMCWYIPNEYSCSLIQSVFVSPLWNIINIVSIVLTLLTLLILIFYNKLKNAEK</sequence>
<name>K2AYC3_9BACT</name>
<gene>
    <name evidence="2" type="ORF">ACD_49C00019G0005</name>
</gene>
<keyword evidence="1" id="KW-0812">Transmembrane</keyword>
<proteinExistence type="predicted"/>
<reference evidence="2" key="1">
    <citation type="journal article" date="2012" name="Science">
        <title>Fermentation, hydrogen, and sulfur metabolism in multiple uncultivated bacterial phyla.</title>
        <authorList>
            <person name="Wrighton K.C."/>
            <person name="Thomas B.C."/>
            <person name="Sharon I."/>
            <person name="Miller C.S."/>
            <person name="Castelle C.J."/>
            <person name="VerBerkmoes N.C."/>
            <person name="Wilkins M.J."/>
            <person name="Hettich R.L."/>
            <person name="Lipton M.S."/>
            <person name="Williams K.H."/>
            <person name="Long P.E."/>
            <person name="Banfield J.F."/>
        </authorList>
    </citation>
    <scope>NUCLEOTIDE SEQUENCE [LARGE SCALE GENOMIC DNA]</scope>
</reference>
<feature type="transmembrane region" description="Helical" evidence="1">
    <location>
        <begin position="5"/>
        <end position="27"/>
    </location>
</feature>
<organism evidence="2">
    <name type="scientific">uncultured bacterium</name>
    <name type="common">gcode 4</name>
    <dbReference type="NCBI Taxonomy" id="1234023"/>
    <lineage>
        <taxon>Bacteria</taxon>
        <taxon>environmental samples</taxon>
    </lineage>
</organism>
<evidence type="ECO:0000313" key="2">
    <source>
        <dbReference type="EMBL" id="EKD66727.1"/>
    </source>
</evidence>
<dbReference type="EMBL" id="AMFJ01021605">
    <property type="protein sequence ID" value="EKD66727.1"/>
    <property type="molecule type" value="Genomic_DNA"/>
</dbReference>
<accession>K2AYC3</accession>
<comment type="caution">
    <text evidence="2">The sequence shown here is derived from an EMBL/GenBank/DDBJ whole genome shotgun (WGS) entry which is preliminary data.</text>
</comment>
<feature type="transmembrane region" description="Helical" evidence="1">
    <location>
        <begin position="63"/>
        <end position="85"/>
    </location>
</feature>
<protein>
    <submittedName>
        <fullName evidence="2">Uncharacterized protein</fullName>
    </submittedName>
</protein>
<keyword evidence="1" id="KW-0472">Membrane</keyword>
<dbReference type="AlphaFoldDB" id="K2AYC3"/>
<evidence type="ECO:0000256" key="1">
    <source>
        <dbReference type="SAM" id="Phobius"/>
    </source>
</evidence>
<keyword evidence="1" id="KW-1133">Transmembrane helix</keyword>